<evidence type="ECO:0000259" key="1">
    <source>
        <dbReference type="Pfam" id="PF01243"/>
    </source>
</evidence>
<sequence length="181" mass="19565">MARFYDALTDQLTRFIEAQPMFFVASAAPTGRINLSPKGMDSFRVLSPNEAAYLDLSGSGAETAAHLRADGRLTVMFNSFGDAPLILRLYGHGRYEQKGSAFYEANAHLFPDLPGARGLVVLAIDSVQTSCGYAVPQMSLDEERDTLLRWSERKGEAGLAAYQAENNAVSIDGLPTGLVDA</sequence>
<dbReference type="PANTHER" id="PTHR39336">
    <property type="entry name" value="PYRIDOXAMINE PHOSPHATE OXIDASE FAMILY PROTEIN (AFU_ORTHOLOGUE AFUA_6G11440)"/>
    <property type="match status" value="1"/>
</dbReference>
<dbReference type="AlphaFoldDB" id="A0A840I055"/>
<dbReference type="PANTHER" id="PTHR39336:SF1">
    <property type="entry name" value="PYRIDOXAMINE PHOSPHATE OXIDASE FAMILY PROTEIN (AFU_ORTHOLOGUE AFUA_6G11440)"/>
    <property type="match status" value="1"/>
</dbReference>
<feature type="domain" description="Pyridoxamine 5'-phosphate oxidase N-terminal" evidence="1">
    <location>
        <begin position="8"/>
        <end position="129"/>
    </location>
</feature>
<dbReference type="SUPFAM" id="SSF50475">
    <property type="entry name" value="FMN-binding split barrel"/>
    <property type="match status" value="1"/>
</dbReference>
<organism evidence="2 3">
    <name type="scientific">Parvularcula dongshanensis</name>
    <dbReference type="NCBI Taxonomy" id="1173995"/>
    <lineage>
        <taxon>Bacteria</taxon>
        <taxon>Pseudomonadati</taxon>
        <taxon>Pseudomonadota</taxon>
        <taxon>Alphaproteobacteria</taxon>
        <taxon>Parvularculales</taxon>
        <taxon>Parvularculaceae</taxon>
        <taxon>Parvularcula</taxon>
    </lineage>
</organism>
<comment type="caution">
    <text evidence="2">The sequence shown here is derived from an EMBL/GenBank/DDBJ whole genome shotgun (WGS) entry which is preliminary data.</text>
</comment>
<gene>
    <name evidence="2" type="ORF">GGQ59_000134</name>
</gene>
<proteinExistence type="predicted"/>
<dbReference type="RefSeq" id="WP_183814902.1">
    <property type="nucleotide sequence ID" value="NZ_JACHOB010000001.1"/>
</dbReference>
<reference evidence="2 3" key="1">
    <citation type="submission" date="2020-08" db="EMBL/GenBank/DDBJ databases">
        <title>Genomic Encyclopedia of Type Strains, Phase IV (KMG-IV): sequencing the most valuable type-strain genomes for metagenomic binning, comparative biology and taxonomic classification.</title>
        <authorList>
            <person name="Goeker M."/>
        </authorList>
    </citation>
    <scope>NUCLEOTIDE SEQUENCE [LARGE SCALE GENOMIC DNA]</scope>
    <source>
        <strain evidence="2 3">DSM 102850</strain>
    </source>
</reference>
<dbReference type="Pfam" id="PF01243">
    <property type="entry name" value="PNPOx_N"/>
    <property type="match status" value="1"/>
</dbReference>
<evidence type="ECO:0000313" key="3">
    <source>
        <dbReference type="Proteomes" id="UP000563524"/>
    </source>
</evidence>
<dbReference type="EMBL" id="JACHOB010000001">
    <property type="protein sequence ID" value="MBB4657634.1"/>
    <property type="molecule type" value="Genomic_DNA"/>
</dbReference>
<dbReference type="Proteomes" id="UP000563524">
    <property type="component" value="Unassembled WGS sequence"/>
</dbReference>
<accession>A0A840I055</accession>
<dbReference type="InterPro" id="IPR012349">
    <property type="entry name" value="Split_barrel_FMN-bd"/>
</dbReference>
<keyword evidence="3" id="KW-1185">Reference proteome</keyword>
<dbReference type="Gene3D" id="2.30.110.10">
    <property type="entry name" value="Electron Transport, Fmn-binding Protein, Chain A"/>
    <property type="match status" value="1"/>
</dbReference>
<name>A0A840I055_9PROT</name>
<dbReference type="InterPro" id="IPR011576">
    <property type="entry name" value="Pyridox_Oxase_N"/>
</dbReference>
<protein>
    <recommendedName>
        <fullName evidence="1">Pyridoxamine 5'-phosphate oxidase N-terminal domain-containing protein</fullName>
    </recommendedName>
</protein>
<evidence type="ECO:0000313" key="2">
    <source>
        <dbReference type="EMBL" id="MBB4657634.1"/>
    </source>
</evidence>